<evidence type="ECO:0000256" key="3">
    <source>
        <dbReference type="ARBA" id="ARBA00022574"/>
    </source>
</evidence>
<dbReference type="SUPFAM" id="SSF50978">
    <property type="entry name" value="WD40 repeat-like"/>
    <property type="match status" value="1"/>
</dbReference>
<dbReference type="InterPro" id="IPR050687">
    <property type="entry name" value="Dynein_IC"/>
</dbReference>
<gene>
    <name evidence="7" type="ORF">AMSG_04681</name>
</gene>
<dbReference type="GO" id="GO:0036156">
    <property type="term" value="C:inner dynein arm"/>
    <property type="evidence" value="ECO:0007669"/>
    <property type="project" value="TreeGrafter"/>
</dbReference>
<dbReference type="OrthoDB" id="366230at2759"/>
<evidence type="ECO:0000256" key="2">
    <source>
        <dbReference type="ARBA" id="ARBA00022490"/>
    </source>
</evidence>
<dbReference type="STRING" id="461836.A0A0L0DA16"/>
<dbReference type="Proteomes" id="UP000054408">
    <property type="component" value="Unassembled WGS sequence"/>
</dbReference>
<organism evidence="7 8">
    <name type="scientific">Thecamonas trahens ATCC 50062</name>
    <dbReference type="NCBI Taxonomy" id="461836"/>
    <lineage>
        <taxon>Eukaryota</taxon>
        <taxon>Apusozoa</taxon>
        <taxon>Apusomonadida</taxon>
        <taxon>Apusomonadidae</taxon>
        <taxon>Thecamonas</taxon>
    </lineage>
</organism>
<evidence type="ECO:0000256" key="5">
    <source>
        <dbReference type="PROSITE-ProRule" id="PRU00221"/>
    </source>
</evidence>
<dbReference type="EMBL" id="GL349452">
    <property type="protein sequence ID" value="KNC48936.1"/>
    <property type="molecule type" value="Genomic_DNA"/>
</dbReference>
<dbReference type="eggNOG" id="KOG1587">
    <property type="taxonomic scope" value="Eukaryota"/>
</dbReference>
<keyword evidence="4" id="KW-0677">Repeat</keyword>
<dbReference type="InterPro" id="IPR001680">
    <property type="entry name" value="WD40_rpt"/>
</dbReference>
<dbReference type="GO" id="GO:0036159">
    <property type="term" value="P:inner dynein arm assembly"/>
    <property type="evidence" value="ECO:0007669"/>
    <property type="project" value="TreeGrafter"/>
</dbReference>
<dbReference type="InterPro" id="IPR015943">
    <property type="entry name" value="WD40/YVTN_repeat-like_dom_sf"/>
</dbReference>
<evidence type="ECO:0000256" key="1">
    <source>
        <dbReference type="ARBA" id="ARBA00004496"/>
    </source>
</evidence>
<name>A0A0L0DA16_THETB</name>
<keyword evidence="2" id="KW-0963">Cytoplasm</keyword>
<sequence>MERDDEVPEGVEKLFLRLEHQRHFHTIIGEDVTVQDPFVLLPKAALEDQLDSIVFAFDPLLKKVANYDGEEMLLVYDDNDDGDGHNFLLCVTEEAKENMLGRAGPGPGGSASRADRAAGEAADPGAAGGQGGGPGPDRRTASVFISAAPGEVEAEIAAGSAKPTRPLLKLAISRPRKFFGAPYKLGDREAHDGMEECRPYKDPNFSVVRLEADVGFQAVRRTAESGLQTGWSKPENAATQWEAQTMESAAAAKHLDDDALAAALGEKAALFEFALQQNNAVNVYADNFAALVDEDAVLGRESESLLVETHSCSDAQLIGDALLTSADWQPGRRDVLAVAVAAKASFDERAAESNVNKPPSLVAVWNLSVTIHSHPVLLLQAPADVRVVRFCPSQPHILAGGLVTGQVVIWDIAEAQAAVESSHLSGSGSAGPALGASAATAVLPDVLQAKATPAASRPGTQGGSGSAGTAGASAAADIPVVSFCLLSTIESSHKRPVTDIVWMPPQFEVNSSGTVNEDETVLSHQFVSSSYDGAVVFWDIHSRKDLVSERAWRPLHRIRLHKVSRMGDHGPIKVAVDPLRAQLTAITEDGELVFADWRINRSEQKRQVVRANFYGAPGFGAAIAPHPVLPSIILTASDWCTQIWTEAESKPLITSPATPAVITDAVWSPSRAGVFYIARADGCIEVWDLLEKSHGPSRIENITSSTAITSVAILTVPHKKRKRKAVKQLLAITDDSGFVRVVAIPRSLVKGPAQEAEFVGKLFERERERLVYFADVMIPHRDELALAERASADARAKAAAMAAMDADEDAKEKVAELQYQKFQANFERELEMMAGGAP</sequence>
<dbReference type="SMART" id="SM00320">
    <property type="entry name" value="WD40"/>
    <property type="match status" value="3"/>
</dbReference>
<dbReference type="GO" id="GO:0045503">
    <property type="term" value="F:dynein light chain binding"/>
    <property type="evidence" value="ECO:0007669"/>
    <property type="project" value="TreeGrafter"/>
</dbReference>
<dbReference type="Gene3D" id="2.130.10.10">
    <property type="entry name" value="YVTN repeat-like/Quinoprotein amine dehydrogenase"/>
    <property type="match status" value="2"/>
</dbReference>
<dbReference type="GO" id="GO:0045504">
    <property type="term" value="F:dynein heavy chain binding"/>
    <property type="evidence" value="ECO:0007669"/>
    <property type="project" value="TreeGrafter"/>
</dbReference>
<dbReference type="PANTHER" id="PTHR12442">
    <property type="entry name" value="DYNEIN INTERMEDIATE CHAIN"/>
    <property type="match status" value="1"/>
</dbReference>
<evidence type="ECO:0000256" key="6">
    <source>
        <dbReference type="SAM" id="MobiDB-lite"/>
    </source>
</evidence>
<accession>A0A0L0DA16</accession>
<dbReference type="GeneID" id="25564215"/>
<feature type="region of interest" description="Disordered" evidence="6">
    <location>
        <begin position="99"/>
        <end position="139"/>
    </location>
</feature>
<feature type="compositionally biased region" description="Gly residues" evidence="6">
    <location>
        <begin position="126"/>
        <end position="135"/>
    </location>
</feature>
<dbReference type="InterPro" id="IPR036322">
    <property type="entry name" value="WD40_repeat_dom_sf"/>
</dbReference>
<dbReference type="PANTHER" id="PTHR12442:SF5">
    <property type="entry name" value="DYNEIN AXONEMAL INTERMEDIATE CHAIN 3"/>
    <property type="match status" value="1"/>
</dbReference>
<dbReference type="GO" id="GO:0060294">
    <property type="term" value="P:cilium movement involved in cell motility"/>
    <property type="evidence" value="ECO:0007669"/>
    <property type="project" value="TreeGrafter"/>
</dbReference>
<dbReference type="AlphaFoldDB" id="A0A0L0DA16"/>
<comment type="subcellular location">
    <subcellularLocation>
        <location evidence="1">Cytoplasm</location>
    </subcellularLocation>
</comment>
<protein>
    <submittedName>
        <fullName evidence="7">WD repeat protein 63</fullName>
    </submittedName>
</protein>
<feature type="repeat" description="WD" evidence="5">
    <location>
        <begin position="526"/>
        <end position="548"/>
    </location>
</feature>
<reference evidence="7 8" key="1">
    <citation type="submission" date="2010-05" db="EMBL/GenBank/DDBJ databases">
        <title>The Genome Sequence of Thecamonas trahens ATCC 50062.</title>
        <authorList>
            <consortium name="The Broad Institute Genome Sequencing Platform"/>
            <person name="Russ C."/>
            <person name="Cuomo C."/>
            <person name="Shea T."/>
            <person name="Young S.K."/>
            <person name="Zeng Q."/>
            <person name="Koehrsen M."/>
            <person name="Haas B."/>
            <person name="Borodovsky M."/>
            <person name="Guigo R."/>
            <person name="Alvarado L."/>
            <person name="Berlin A."/>
            <person name="Bochicchio J."/>
            <person name="Borenstein D."/>
            <person name="Chapman S."/>
            <person name="Chen Z."/>
            <person name="Freedman E."/>
            <person name="Gellesch M."/>
            <person name="Goldberg J."/>
            <person name="Griggs A."/>
            <person name="Gujja S."/>
            <person name="Heilman E."/>
            <person name="Heiman D."/>
            <person name="Hepburn T."/>
            <person name="Howarth C."/>
            <person name="Jen D."/>
            <person name="Larson L."/>
            <person name="Mehta T."/>
            <person name="Park D."/>
            <person name="Pearson M."/>
            <person name="Roberts A."/>
            <person name="Saif S."/>
            <person name="Shenoy N."/>
            <person name="Sisk P."/>
            <person name="Stolte C."/>
            <person name="Sykes S."/>
            <person name="Thomson T."/>
            <person name="Walk T."/>
            <person name="White J."/>
            <person name="Yandava C."/>
            <person name="Burger G."/>
            <person name="Gray M.W."/>
            <person name="Holland P.W.H."/>
            <person name="King N."/>
            <person name="Lang F.B.F."/>
            <person name="Roger A.J."/>
            <person name="Ruiz-Trillo I."/>
            <person name="Lander E."/>
            <person name="Nusbaum C."/>
        </authorList>
    </citation>
    <scope>NUCLEOTIDE SEQUENCE [LARGE SCALE GENOMIC DNA]</scope>
    <source>
        <strain evidence="7 8">ATCC 50062</strain>
    </source>
</reference>
<evidence type="ECO:0000313" key="8">
    <source>
        <dbReference type="Proteomes" id="UP000054408"/>
    </source>
</evidence>
<evidence type="ECO:0000313" key="7">
    <source>
        <dbReference type="EMBL" id="KNC48936.1"/>
    </source>
</evidence>
<keyword evidence="8" id="KW-1185">Reference proteome</keyword>
<keyword evidence="3 5" id="KW-0853">WD repeat</keyword>
<dbReference type="OMA" id="TNEDIWT"/>
<dbReference type="PROSITE" id="PS50082">
    <property type="entry name" value="WD_REPEATS_2"/>
    <property type="match status" value="1"/>
</dbReference>
<proteinExistence type="predicted"/>
<evidence type="ECO:0000256" key="4">
    <source>
        <dbReference type="ARBA" id="ARBA00022737"/>
    </source>
</evidence>
<dbReference type="RefSeq" id="XP_013758353.1">
    <property type="nucleotide sequence ID" value="XM_013902899.1"/>
</dbReference>